<proteinExistence type="predicted"/>
<dbReference type="Proteomes" id="UP000199068">
    <property type="component" value="Unassembled WGS sequence"/>
</dbReference>
<reference evidence="2 3" key="1">
    <citation type="submission" date="2016-10" db="EMBL/GenBank/DDBJ databases">
        <authorList>
            <person name="de Groot N.N."/>
        </authorList>
    </citation>
    <scope>NUCLEOTIDE SEQUENCE [LARGE SCALE GENOMIC DNA]</scope>
    <source>
        <strain evidence="2 3">DSM 797</strain>
    </source>
</reference>
<organism evidence="2 3">
    <name type="scientific">Romboutsia lituseburensis DSM 797</name>
    <dbReference type="NCBI Taxonomy" id="1121325"/>
    <lineage>
        <taxon>Bacteria</taxon>
        <taxon>Bacillati</taxon>
        <taxon>Bacillota</taxon>
        <taxon>Clostridia</taxon>
        <taxon>Peptostreptococcales</taxon>
        <taxon>Peptostreptococcaceae</taxon>
        <taxon>Romboutsia</taxon>
    </lineage>
</organism>
<name>A0A1G9IJE4_9FIRM</name>
<gene>
    <name evidence="2" type="ORF">SAMN04515677_101276</name>
</gene>
<evidence type="ECO:0000313" key="3">
    <source>
        <dbReference type="Proteomes" id="UP000199068"/>
    </source>
</evidence>
<dbReference type="Pfam" id="PF26226">
    <property type="entry name" value="DUF8052"/>
    <property type="match status" value="1"/>
</dbReference>
<sequence>MLNILSKLKNSLQNSFNIYDDYCIENYSFDFMGEFLLTNSKFFLSKDKVIYSYDNNEYVFAKEVNSLSKEYLEKDVLPFADYALSNIVKTNENHMTSVITLFLSASFIESNLKTYIRKYKKRKSYMLGLKGYASTRIILHDKSTNELFYNNESKDIINFYKGVFK</sequence>
<accession>A0A1G9IJE4</accession>
<dbReference type="STRING" id="1121325.SAMN04515677_101276"/>
<feature type="domain" description="DUF8052" evidence="1">
    <location>
        <begin position="4"/>
        <end position="161"/>
    </location>
</feature>
<protein>
    <recommendedName>
        <fullName evidence="1">DUF8052 domain-containing protein</fullName>
    </recommendedName>
</protein>
<dbReference type="RefSeq" id="WP_092722107.1">
    <property type="nucleotide sequence ID" value="NZ_FNGW01000001.1"/>
</dbReference>
<keyword evidence="3" id="KW-1185">Reference proteome</keyword>
<dbReference type="EMBL" id="FNGW01000001">
    <property type="protein sequence ID" value="SDL25348.1"/>
    <property type="molecule type" value="Genomic_DNA"/>
</dbReference>
<evidence type="ECO:0000313" key="2">
    <source>
        <dbReference type="EMBL" id="SDL25348.1"/>
    </source>
</evidence>
<dbReference type="AlphaFoldDB" id="A0A1G9IJE4"/>
<evidence type="ECO:0000259" key="1">
    <source>
        <dbReference type="Pfam" id="PF26226"/>
    </source>
</evidence>
<dbReference type="InterPro" id="IPR058365">
    <property type="entry name" value="DUF8052"/>
</dbReference>